<dbReference type="SUPFAM" id="SSF49452">
    <property type="entry name" value="Starch-binding domain-like"/>
    <property type="match status" value="1"/>
</dbReference>
<gene>
    <name evidence="8" type="ORF">SAMN05216270_11948</name>
</gene>
<proteinExistence type="inferred from homology"/>
<dbReference type="PROSITE" id="PS00138">
    <property type="entry name" value="SUBTILASE_SER"/>
    <property type="match status" value="1"/>
</dbReference>
<evidence type="ECO:0000256" key="2">
    <source>
        <dbReference type="ARBA" id="ARBA00022670"/>
    </source>
</evidence>
<dbReference type="AlphaFoldDB" id="A0A1G7CCT2"/>
<dbReference type="InterPro" id="IPR013784">
    <property type="entry name" value="Carb-bd-like_fold"/>
</dbReference>
<keyword evidence="8" id="KW-0121">Carboxypeptidase</keyword>
<dbReference type="SUPFAM" id="SSF49464">
    <property type="entry name" value="Carboxypeptidase regulatory domain-like"/>
    <property type="match status" value="3"/>
</dbReference>
<dbReference type="SUPFAM" id="SSF52743">
    <property type="entry name" value="Subtilisin-like"/>
    <property type="match status" value="1"/>
</dbReference>
<evidence type="ECO:0000256" key="3">
    <source>
        <dbReference type="ARBA" id="ARBA00022801"/>
    </source>
</evidence>
<feature type="signal peptide" evidence="6">
    <location>
        <begin position="1"/>
        <end position="31"/>
    </location>
</feature>
<evidence type="ECO:0000259" key="7">
    <source>
        <dbReference type="Pfam" id="PF00082"/>
    </source>
</evidence>
<comment type="similarity">
    <text evidence="1 5">Belongs to the peptidase S8 family.</text>
</comment>
<dbReference type="Gene3D" id="2.60.40.1120">
    <property type="entry name" value="Carboxypeptidase-like, regulatory domain"/>
    <property type="match status" value="4"/>
</dbReference>
<reference evidence="9" key="1">
    <citation type="submission" date="2016-10" db="EMBL/GenBank/DDBJ databases">
        <authorList>
            <person name="Varghese N."/>
            <person name="Submissions S."/>
        </authorList>
    </citation>
    <scope>NUCLEOTIDE SEQUENCE [LARGE SCALE GENOMIC DNA]</scope>
    <source>
        <strain evidence="9">CGMCC 4.3516</strain>
    </source>
</reference>
<protein>
    <submittedName>
        <fullName evidence="8">Carboxypeptidase regulatory-like domain-containing protein</fullName>
    </submittedName>
</protein>
<dbReference type="SUPFAM" id="SSF49899">
    <property type="entry name" value="Concanavalin A-like lectins/glucanases"/>
    <property type="match status" value="1"/>
</dbReference>
<dbReference type="GO" id="GO:0030246">
    <property type="term" value="F:carbohydrate binding"/>
    <property type="evidence" value="ECO:0007669"/>
    <property type="project" value="InterPro"/>
</dbReference>
<dbReference type="InterPro" id="IPR000209">
    <property type="entry name" value="Peptidase_S8/S53_dom"/>
</dbReference>
<dbReference type="InterPro" id="IPR008969">
    <property type="entry name" value="CarboxyPept-like_regulatory"/>
</dbReference>
<dbReference type="Gene3D" id="2.60.120.200">
    <property type="match status" value="1"/>
</dbReference>
<keyword evidence="9" id="KW-1185">Reference proteome</keyword>
<evidence type="ECO:0000313" key="9">
    <source>
        <dbReference type="Proteomes" id="UP000198949"/>
    </source>
</evidence>
<accession>A0A1G7CCT2</accession>
<dbReference type="GO" id="GO:0004180">
    <property type="term" value="F:carboxypeptidase activity"/>
    <property type="evidence" value="ECO:0007669"/>
    <property type="project" value="UniProtKB-KW"/>
</dbReference>
<keyword evidence="6" id="KW-0732">Signal</keyword>
<evidence type="ECO:0000256" key="6">
    <source>
        <dbReference type="SAM" id="SignalP"/>
    </source>
</evidence>
<evidence type="ECO:0000256" key="4">
    <source>
        <dbReference type="ARBA" id="ARBA00022825"/>
    </source>
</evidence>
<feature type="active site" description="Charge relay system" evidence="5">
    <location>
        <position position="240"/>
    </location>
</feature>
<dbReference type="Proteomes" id="UP000198949">
    <property type="component" value="Unassembled WGS sequence"/>
</dbReference>
<dbReference type="Pfam" id="PF13620">
    <property type="entry name" value="CarboxypepD_reg"/>
    <property type="match status" value="2"/>
</dbReference>
<dbReference type="InterPro" id="IPR015500">
    <property type="entry name" value="Peptidase_S8_subtilisin-rel"/>
</dbReference>
<dbReference type="NCBIfam" id="NF038128">
    <property type="entry name" value="choice_anch_J"/>
    <property type="match status" value="1"/>
</dbReference>
<dbReference type="EMBL" id="FNAD01000019">
    <property type="protein sequence ID" value="SDE36205.1"/>
    <property type="molecule type" value="Genomic_DNA"/>
</dbReference>
<dbReference type="InterPro" id="IPR050131">
    <property type="entry name" value="Peptidase_S8_subtilisin-like"/>
</dbReference>
<dbReference type="Pfam" id="PF00082">
    <property type="entry name" value="Peptidase_S8"/>
    <property type="match status" value="1"/>
</dbReference>
<name>A0A1G7CCT2_9ACTN</name>
<keyword evidence="3 5" id="KW-0378">Hydrolase</keyword>
<dbReference type="InterPro" id="IPR036852">
    <property type="entry name" value="Peptidase_S8/S53_dom_sf"/>
</dbReference>
<dbReference type="PROSITE" id="PS51892">
    <property type="entry name" value="SUBTILASE"/>
    <property type="match status" value="1"/>
</dbReference>
<evidence type="ECO:0000313" key="8">
    <source>
        <dbReference type="EMBL" id="SDE36205.1"/>
    </source>
</evidence>
<dbReference type="PANTHER" id="PTHR43806:SF67">
    <property type="entry name" value="EGF-LIKE DOMAIN-CONTAINING PROTEIN"/>
    <property type="match status" value="1"/>
</dbReference>
<dbReference type="PANTHER" id="PTHR43806">
    <property type="entry name" value="PEPTIDASE S8"/>
    <property type="match status" value="1"/>
</dbReference>
<dbReference type="STRING" id="58114.SAMN05216270_11948"/>
<feature type="domain" description="Peptidase S8/S53" evidence="7">
    <location>
        <begin position="184"/>
        <end position="468"/>
    </location>
</feature>
<dbReference type="PRINTS" id="PR00723">
    <property type="entry name" value="SUBTILISIN"/>
</dbReference>
<keyword evidence="2 5" id="KW-0645">Protease</keyword>
<dbReference type="InterPro" id="IPR023828">
    <property type="entry name" value="Peptidase_S8_Ser-AS"/>
</dbReference>
<feature type="active site" description="Charge relay system" evidence="5">
    <location>
        <position position="412"/>
    </location>
</feature>
<dbReference type="GO" id="GO:0004252">
    <property type="term" value="F:serine-type endopeptidase activity"/>
    <property type="evidence" value="ECO:0007669"/>
    <property type="project" value="UniProtKB-UniRule"/>
</dbReference>
<dbReference type="InterPro" id="IPR013320">
    <property type="entry name" value="ConA-like_dom_sf"/>
</dbReference>
<feature type="active site" description="Charge relay system" evidence="5">
    <location>
        <position position="193"/>
    </location>
</feature>
<evidence type="ECO:0000256" key="1">
    <source>
        <dbReference type="ARBA" id="ARBA00011073"/>
    </source>
</evidence>
<feature type="chain" id="PRO_5011631965" evidence="6">
    <location>
        <begin position="32"/>
        <end position="1114"/>
    </location>
</feature>
<sequence length="1114" mass="114525">MIKLQRRVTRALAASAAGVLVTALPGTAAFAESGTDALIDEKVAAGLLAAIEAEGEAELWVRFEGAPDYSPAFAADTKTEKGSEAVAAAQDFAETSQKDVIDLLDEAGAEYESYWGSNTVKAVGDKDLLEDLVLLDTVAAIIQAPEYSLVEPVEPLVADPEPNAVEWGLENINAPDVWDMGYDGTGVVVASIDTGVDYDHPALVNQYRGNNGDGTFSHDYNFYDVQNRCTGDAPCDTGTHGTHTMGTMVGDDGGANQIGVAPGAEWIAVNGCCPSAEALIESGEWIAAPTKADGTSPDPSKAPDVVNNSWGTTASVDDPFYEDVVALWHASGIIPVMSLGNNGEDGCESAGSPGLYPDVIGVGAYDVNNEIGYFSARGPGRDGQVKPDLAAPGVTVRSAAPGTGYANGSGTSMAAPHVAGAVALMLSAAPALDGDYDAVYEALTGTAIATPNDECGGTDELNNVFGNGRLDALAAVMASPIGATGAVSGTVTDGDGAPVEGAKLVFSGEFTRTATTGADGTYSVPVLPTGEYAVTGTKFGYADLTGSVTVAEDETAVFDGVLTAVPSSTVTGTVVDGSGHGWPLPATVSTVGGEVTTTTDPLTGEFSMTLPEGEWELAVEADYPGYQEVTVGVVSAADLEIEVPIAEGCVAPGYGYDPLGSVFEGGAKPTGWTVVDRGTMGWEFDNPGGRNNLTPGSGGFAIADSDEQGSGGNLMDTDLISPIFDLSSADTPTLSFGTDYYKGSYNTSAEVLVSGDGGETWEVIWAPTANARNQTVELDLSEWADSTEARLKFHYTDRTTWAWWWQIDDVVVGGASGCGPVEGGLVRGTVTDLDTGDPIEGAVVTHSASGNTAVTGADGGYWMFAAGSGASEFSVVVEEFGSTTEEVAVVPDAVVSADFAVGSPNITVNATTLTSYVQQGGSWTQYLRITNTGSGDGEVSLDIGHGSFTILGHENPDDTSWLTVADDSILVPAGETVRVAVKSSATEEAGVDQPGTYAALLTLDVVSPHPSPTVAVSMVVVPKAEEGKLLGTVSAETCEGTTVAVADAQVQIRVDGGGTEHLLAGDDGLYEFWFEEDTYTVIVSKDGYAADFATVDVLAGEEAELSFTLEELGC</sequence>
<dbReference type="GO" id="GO:0006508">
    <property type="term" value="P:proteolysis"/>
    <property type="evidence" value="ECO:0007669"/>
    <property type="project" value="UniProtKB-KW"/>
</dbReference>
<keyword evidence="4 5" id="KW-0720">Serine protease</keyword>
<evidence type="ECO:0000256" key="5">
    <source>
        <dbReference type="PROSITE-ProRule" id="PRU01240"/>
    </source>
</evidence>
<organism evidence="8 9">
    <name type="scientific">Glycomyces harbinensis</name>
    <dbReference type="NCBI Taxonomy" id="58114"/>
    <lineage>
        <taxon>Bacteria</taxon>
        <taxon>Bacillati</taxon>
        <taxon>Actinomycetota</taxon>
        <taxon>Actinomycetes</taxon>
        <taxon>Glycomycetales</taxon>
        <taxon>Glycomycetaceae</taxon>
        <taxon>Glycomyces</taxon>
    </lineage>
</organism>
<dbReference type="Gene3D" id="3.40.50.200">
    <property type="entry name" value="Peptidase S8/S53 domain"/>
    <property type="match status" value="1"/>
</dbReference>